<dbReference type="Gene3D" id="1.10.510.10">
    <property type="entry name" value="Transferase(Phosphotransferase) domain 1"/>
    <property type="match status" value="1"/>
</dbReference>
<dbReference type="GeneID" id="104740852"/>
<evidence type="ECO:0000259" key="6">
    <source>
        <dbReference type="PROSITE" id="PS50011"/>
    </source>
</evidence>
<dbReference type="InterPro" id="IPR017441">
    <property type="entry name" value="Protein_kinase_ATP_BS"/>
</dbReference>
<dbReference type="Pfam" id="PF00582">
    <property type="entry name" value="Usp"/>
    <property type="match status" value="1"/>
</dbReference>
<evidence type="ECO:0000256" key="3">
    <source>
        <dbReference type="ARBA" id="ARBA00022777"/>
    </source>
</evidence>
<evidence type="ECO:0000256" key="5">
    <source>
        <dbReference type="PROSITE-ProRule" id="PRU10141"/>
    </source>
</evidence>
<gene>
    <name evidence="8" type="primary">LOC104740852</name>
</gene>
<dbReference type="Gene3D" id="3.40.50.620">
    <property type="entry name" value="HUPs"/>
    <property type="match status" value="1"/>
</dbReference>
<dbReference type="InterPro" id="IPR006016">
    <property type="entry name" value="UspA"/>
</dbReference>
<organism evidence="7 8">
    <name type="scientific">Camelina sativa</name>
    <name type="common">False flax</name>
    <name type="synonym">Myagrum sativum</name>
    <dbReference type="NCBI Taxonomy" id="90675"/>
    <lineage>
        <taxon>Eukaryota</taxon>
        <taxon>Viridiplantae</taxon>
        <taxon>Streptophyta</taxon>
        <taxon>Embryophyta</taxon>
        <taxon>Tracheophyta</taxon>
        <taxon>Spermatophyta</taxon>
        <taxon>Magnoliopsida</taxon>
        <taxon>eudicotyledons</taxon>
        <taxon>Gunneridae</taxon>
        <taxon>Pentapetalae</taxon>
        <taxon>rosids</taxon>
        <taxon>malvids</taxon>
        <taxon>Brassicales</taxon>
        <taxon>Brassicaceae</taxon>
        <taxon>Camelineae</taxon>
        <taxon>Camelina</taxon>
    </lineage>
</organism>
<dbReference type="SUPFAM" id="SSF52402">
    <property type="entry name" value="Adenine nucleotide alpha hydrolases-like"/>
    <property type="match status" value="1"/>
</dbReference>
<dbReference type="GO" id="GO:0016301">
    <property type="term" value="F:kinase activity"/>
    <property type="evidence" value="ECO:0007669"/>
    <property type="project" value="UniProtKB-KW"/>
</dbReference>
<keyword evidence="3 8" id="KW-0418">Kinase</keyword>
<sequence length="753" mass="83595">MAENGVVPGGGGGRNVMVGVKFDESSNELLDWALVKVAEPGDTVIALHILGNEIVDRADNSSLISIVKNFDSFLEVYEGFCTLKQVELKLKLSRGSSSRKILVREAKLCSASKVVVGISKRYHTIHSSVSVAKYLARKVSKNCCVLAVDKGKVMFQKYGSSSIIHQSQGKNDARRTTLSNFFQMPATLRKNTKVVNHPEEEEEESEEDHCNGQSLRRSLVSACLGNCSVRDMNSMPSGSASSDCDQDDNAHFHKAMALVPAKFPEDLNRFITMLVKELPEFRPGWPLLCRVAPSDVLASAPRSSSFRKIPVVQWVLKLPSRTNSVVGDTKQIGFDSSKSEDSKLLSSFNTESGAISPDDNDSTFVKCSLDCSSSRFPEDVDDLRARISTSCQFFKYKELVSVTSNFCADNFIGKGGNSRVFRGYLPNGREVAVKILKQTECVLKDFVAEIDIITTLHHKTVISLLGYCFENHNLLLVYNYLSRGSLEENLHGNKKDLVAFRWNERYKVAVGIAEALDYLHNSAPQPVIHRDVKSSNILLSDDFEPQLSDFGLAKWASLSTTQIICSDIAGTFGYLAPEYFMYGKMNNKIDVYAYGVVLLELLSGRKPVNSESPKAQESLVMWAKTILDNKEYSQLLDPSLQDDSKGDQMERLALAATLCIRHNPQSRPEMGMVLKLLNGDAEMLKWAKLQVNNPLEDSKVLKDEKLWRSNLQSHLNLAFLDMEDDSLSMGSIEQGISVEGYLKGRTSPSSSFN</sequence>
<dbReference type="Pfam" id="PF00069">
    <property type="entry name" value="Pkinase"/>
    <property type="match status" value="1"/>
</dbReference>
<keyword evidence="4 5" id="KW-0067">ATP-binding</keyword>
<dbReference type="CDD" id="cd00293">
    <property type="entry name" value="USP-like"/>
    <property type="match status" value="1"/>
</dbReference>
<dbReference type="RefSeq" id="XP_010459867.2">
    <property type="nucleotide sequence ID" value="XM_010461565.2"/>
</dbReference>
<dbReference type="PROSITE" id="PS00107">
    <property type="entry name" value="PROTEIN_KINASE_ATP"/>
    <property type="match status" value="1"/>
</dbReference>
<feature type="domain" description="Protein kinase" evidence="6">
    <location>
        <begin position="406"/>
        <end position="684"/>
    </location>
</feature>
<evidence type="ECO:0000256" key="4">
    <source>
        <dbReference type="ARBA" id="ARBA00022840"/>
    </source>
</evidence>
<dbReference type="InterPro" id="IPR000719">
    <property type="entry name" value="Prot_kinase_dom"/>
</dbReference>
<reference evidence="7" key="1">
    <citation type="journal article" date="2014" name="Nat. Commun.">
        <title>The emerging biofuel crop Camelina sativa retains a highly undifferentiated hexaploid genome structure.</title>
        <authorList>
            <person name="Kagale S."/>
            <person name="Koh C."/>
            <person name="Nixon J."/>
            <person name="Bollina V."/>
            <person name="Clarke W.E."/>
            <person name="Tuteja R."/>
            <person name="Spillane C."/>
            <person name="Robinson S.J."/>
            <person name="Links M.G."/>
            <person name="Clarke C."/>
            <person name="Higgins E.E."/>
            <person name="Huebert T."/>
            <person name="Sharpe A.G."/>
            <person name="Parkin I.A."/>
        </authorList>
    </citation>
    <scope>NUCLEOTIDE SEQUENCE [LARGE SCALE GENOMIC DNA]</scope>
    <source>
        <strain evidence="7">cv. DH55</strain>
    </source>
</reference>
<keyword evidence="7" id="KW-1185">Reference proteome</keyword>
<keyword evidence="2 5" id="KW-0547">Nucleotide-binding</keyword>
<feature type="binding site" evidence="5">
    <location>
        <position position="444"/>
    </location>
    <ligand>
        <name>ATP</name>
        <dbReference type="ChEBI" id="CHEBI:30616"/>
    </ligand>
</feature>
<dbReference type="PROSITE" id="PS00108">
    <property type="entry name" value="PROTEIN_KINASE_ST"/>
    <property type="match status" value="1"/>
</dbReference>
<keyword evidence="1" id="KW-0808">Transferase</keyword>
<dbReference type="SUPFAM" id="SSF56112">
    <property type="entry name" value="Protein kinase-like (PK-like)"/>
    <property type="match status" value="1"/>
</dbReference>
<evidence type="ECO:0000313" key="7">
    <source>
        <dbReference type="Proteomes" id="UP000694864"/>
    </source>
</evidence>
<dbReference type="PANTHER" id="PTHR47987:SF2">
    <property type="entry name" value="PROTEIN KINASE DOMAIN-CONTAINING PROTEIN"/>
    <property type="match status" value="1"/>
</dbReference>
<keyword evidence="8" id="KW-0675">Receptor</keyword>
<reference evidence="8" key="2">
    <citation type="submission" date="2025-08" db="UniProtKB">
        <authorList>
            <consortium name="RefSeq"/>
        </authorList>
    </citation>
    <scope>IDENTIFICATION</scope>
</reference>
<dbReference type="InterPro" id="IPR011009">
    <property type="entry name" value="Kinase-like_dom_sf"/>
</dbReference>
<dbReference type="InterPro" id="IPR008271">
    <property type="entry name" value="Ser/Thr_kinase_AS"/>
</dbReference>
<evidence type="ECO:0000256" key="2">
    <source>
        <dbReference type="ARBA" id="ARBA00022741"/>
    </source>
</evidence>
<name>A0ABM0VR01_CAMSA</name>
<dbReference type="InterPro" id="IPR014729">
    <property type="entry name" value="Rossmann-like_a/b/a_fold"/>
</dbReference>
<dbReference type="SMART" id="SM00220">
    <property type="entry name" value="S_TKc"/>
    <property type="match status" value="1"/>
</dbReference>
<proteinExistence type="predicted"/>
<dbReference type="PANTHER" id="PTHR47987">
    <property type="entry name" value="OS08G0249100 PROTEIN"/>
    <property type="match status" value="1"/>
</dbReference>
<accession>A0ABM0VR01</accession>
<dbReference type="InterPro" id="IPR046958">
    <property type="entry name" value="RBK1/2/STUNTED"/>
</dbReference>
<protein>
    <submittedName>
        <fullName evidence="8">Receptor like protein kinase S.2</fullName>
    </submittedName>
</protein>
<evidence type="ECO:0000313" key="8">
    <source>
        <dbReference type="RefSeq" id="XP_010459867.2"/>
    </source>
</evidence>
<evidence type="ECO:0000256" key="1">
    <source>
        <dbReference type="ARBA" id="ARBA00022679"/>
    </source>
</evidence>
<dbReference type="Proteomes" id="UP000694864">
    <property type="component" value="Chromosome 14"/>
</dbReference>
<dbReference type="Gene3D" id="3.30.200.20">
    <property type="entry name" value="Phosphorylase Kinase, domain 1"/>
    <property type="match status" value="1"/>
</dbReference>
<dbReference type="PROSITE" id="PS50011">
    <property type="entry name" value="PROTEIN_KINASE_DOM"/>
    <property type="match status" value="1"/>
</dbReference>
<dbReference type="CDD" id="cd14066">
    <property type="entry name" value="STKc_IRAK"/>
    <property type="match status" value="1"/>
</dbReference>